<accession>A0A448WG51</accession>
<dbReference type="GO" id="GO:0035329">
    <property type="term" value="P:hippo signaling"/>
    <property type="evidence" value="ECO:0007669"/>
    <property type="project" value="TreeGrafter"/>
</dbReference>
<comment type="subcellular location">
    <subcellularLocation>
        <location evidence="1">Nucleus</location>
    </subcellularLocation>
</comment>
<dbReference type="Pfam" id="PF17725">
    <property type="entry name" value="YBD"/>
    <property type="match status" value="1"/>
</dbReference>
<dbReference type="Proteomes" id="UP000784294">
    <property type="component" value="Unassembled WGS sequence"/>
</dbReference>
<name>A0A448WG51_9PLAT</name>
<evidence type="ECO:0000256" key="5">
    <source>
        <dbReference type="ARBA" id="ARBA00023242"/>
    </source>
</evidence>
<dbReference type="InterPro" id="IPR050937">
    <property type="entry name" value="TEC1_TEAD_TF"/>
</dbReference>
<gene>
    <name evidence="7" type="ORF">PXEA_LOCUS4401</name>
</gene>
<dbReference type="GO" id="GO:0005667">
    <property type="term" value="C:transcription regulator complex"/>
    <property type="evidence" value="ECO:0007669"/>
    <property type="project" value="TreeGrafter"/>
</dbReference>
<evidence type="ECO:0000256" key="3">
    <source>
        <dbReference type="ARBA" id="ARBA00023125"/>
    </source>
</evidence>
<evidence type="ECO:0000256" key="2">
    <source>
        <dbReference type="ARBA" id="ARBA00023015"/>
    </source>
</evidence>
<dbReference type="GO" id="GO:0000981">
    <property type="term" value="F:DNA-binding transcription factor activity, RNA polymerase II-specific"/>
    <property type="evidence" value="ECO:0007669"/>
    <property type="project" value="TreeGrafter"/>
</dbReference>
<sequence length="160" mass="18825">MASRLALHEEMTCTQMSRSYTILYLGLFLRPNTFLHSMTQADCRLFPMQQEERPRLEHGRYVYRFLRSPMCEYMKSFIAKLLQLPRRDLMNSVLENFTILQWNAKSLSSSPIDTRQHQSICLQLRLSSRLGIKAILVPESTNLITEDHRAFANHFPDFLL</sequence>
<dbReference type="PANTHER" id="PTHR11834:SF0">
    <property type="entry name" value="PROTEIN SCALLOPED"/>
    <property type="match status" value="1"/>
</dbReference>
<dbReference type="Gene3D" id="2.70.50.80">
    <property type="match status" value="1"/>
</dbReference>
<dbReference type="AlphaFoldDB" id="A0A448WG51"/>
<keyword evidence="5" id="KW-0539">Nucleus</keyword>
<proteinExistence type="predicted"/>
<keyword evidence="8" id="KW-1185">Reference proteome</keyword>
<evidence type="ECO:0000256" key="4">
    <source>
        <dbReference type="ARBA" id="ARBA00023163"/>
    </source>
</evidence>
<protein>
    <recommendedName>
        <fullName evidence="6">YAP binding domain-containing protein</fullName>
    </recommendedName>
</protein>
<dbReference type="OrthoDB" id="10006572at2759"/>
<evidence type="ECO:0000259" key="6">
    <source>
        <dbReference type="Pfam" id="PF17725"/>
    </source>
</evidence>
<dbReference type="GO" id="GO:0048568">
    <property type="term" value="P:embryonic organ development"/>
    <property type="evidence" value="ECO:0007669"/>
    <property type="project" value="TreeGrafter"/>
</dbReference>
<dbReference type="EMBL" id="CAAALY010010416">
    <property type="protein sequence ID" value="VEL10961.1"/>
    <property type="molecule type" value="Genomic_DNA"/>
</dbReference>
<dbReference type="GO" id="GO:0000978">
    <property type="term" value="F:RNA polymerase II cis-regulatory region sequence-specific DNA binding"/>
    <property type="evidence" value="ECO:0007669"/>
    <property type="project" value="TreeGrafter"/>
</dbReference>
<comment type="caution">
    <text evidence="7">The sequence shown here is derived from an EMBL/GenBank/DDBJ whole genome shotgun (WGS) entry which is preliminary data.</text>
</comment>
<dbReference type="PANTHER" id="PTHR11834">
    <property type="entry name" value="TRANSCRIPTIONAL ENHANCER FACTOR TEF RELATED"/>
    <property type="match status" value="1"/>
</dbReference>
<evidence type="ECO:0000313" key="7">
    <source>
        <dbReference type="EMBL" id="VEL10961.1"/>
    </source>
</evidence>
<evidence type="ECO:0000313" key="8">
    <source>
        <dbReference type="Proteomes" id="UP000784294"/>
    </source>
</evidence>
<keyword evidence="2" id="KW-0805">Transcription regulation</keyword>
<keyword evidence="4" id="KW-0804">Transcription</keyword>
<dbReference type="InterPro" id="IPR041086">
    <property type="entry name" value="YBD"/>
</dbReference>
<reference evidence="7" key="1">
    <citation type="submission" date="2018-11" db="EMBL/GenBank/DDBJ databases">
        <authorList>
            <consortium name="Pathogen Informatics"/>
        </authorList>
    </citation>
    <scope>NUCLEOTIDE SEQUENCE</scope>
</reference>
<keyword evidence="3" id="KW-0238">DNA-binding</keyword>
<evidence type="ECO:0000256" key="1">
    <source>
        <dbReference type="ARBA" id="ARBA00004123"/>
    </source>
</evidence>
<dbReference type="GO" id="GO:0005634">
    <property type="term" value="C:nucleus"/>
    <property type="evidence" value="ECO:0007669"/>
    <property type="project" value="UniProtKB-SubCell"/>
</dbReference>
<feature type="domain" description="YAP binding" evidence="6">
    <location>
        <begin position="52"/>
        <end position="101"/>
    </location>
</feature>
<organism evidence="7 8">
    <name type="scientific">Protopolystoma xenopodis</name>
    <dbReference type="NCBI Taxonomy" id="117903"/>
    <lineage>
        <taxon>Eukaryota</taxon>
        <taxon>Metazoa</taxon>
        <taxon>Spiralia</taxon>
        <taxon>Lophotrochozoa</taxon>
        <taxon>Platyhelminthes</taxon>
        <taxon>Monogenea</taxon>
        <taxon>Polyopisthocotylea</taxon>
        <taxon>Polystomatidea</taxon>
        <taxon>Polystomatidae</taxon>
        <taxon>Protopolystoma</taxon>
    </lineage>
</organism>